<comment type="caution">
    <text evidence="2">The sequence shown here is derived from an EMBL/GenBank/DDBJ whole genome shotgun (WGS) entry which is preliminary data.</text>
</comment>
<gene>
    <name evidence="2" type="ORF">LIER_35723</name>
</gene>
<feature type="region of interest" description="Disordered" evidence="1">
    <location>
        <begin position="1"/>
        <end position="68"/>
    </location>
</feature>
<dbReference type="EMBL" id="BAABME010015861">
    <property type="protein sequence ID" value="GAA0143334.1"/>
    <property type="molecule type" value="Genomic_DNA"/>
</dbReference>
<protein>
    <submittedName>
        <fullName evidence="2">Uncharacterized protein</fullName>
    </submittedName>
</protein>
<evidence type="ECO:0000313" key="3">
    <source>
        <dbReference type="Proteomes" id="UP001454036"/>
    </source>
</evidence>
<dbReference type="Proteomes" id="UP001454036">
    <property type="component" value="Unassembled WGS sequence"/>
</dbReference>
<proteinExistence type="predicted"/>
<keyword evidence="3" id="KW-1185">Reference proteome</keyword>
<sequence length="68" mass="7833">MEESKKKRGRESQLQIRKVRTEEEEDNSPKERGGRDSIQPYECRANIQGRDEVGRYSQGGVDLSHQGI</sequence>
<evidence type="ECO:0000256" key="1">
    <source>
        <dbReference type="SAM" id="MobiDB-lite"/>
    </source>
</evidence>
<reference evidence="2 3" key="1">
    <citation type="submission" date="2024-01" db="EMBL/GenBank/DDBJ databases">
        <title>The complete chloroplast genome sequence of Lithospermum erythrorhizon: insights into the phylogenetic relationship among Boraginaceae species and the maternal lineages of purple gromwells.</title>
        <authorList>
            <person name="Okada T."/>
            <person name="Watanabe K."/>
        </authorList>
    </citation>
    <scope>NUCLEOTIDE SEQUENCE [LARGE SCALE GENOMIC DNA]</scope>
</reference>
<organism evidence="2 3">
    <name type="scientific">Lithospermum erythrorhizon</name>
    <name type="common">Purple gromwell</name>
    <name type="synonym">Lithospermum officinale var. erythrorhizon</name>
    <dbReference type="NCBI Taxonomy" id="34254"/>
    <lineage>
        <taxon>Eukaryota</taxon>
        <taxon>Viridiplantae</taxon>
        <taxon>Streptophyta</taxon>
        <taxon>Embryophyta</taxon>
        <taxon>Tracheophyta</taxon>
        <taxon>Spermatophyta</taxon>
        <taxon>Magnoliopsida</taxon>
        <taxon>eudicotyledons</taxon>
        <taxon>Gunneridae</taxon>
        <taxon>Pentapetalae</taxon>
        <taxon>asterids</taxon>
        <taxon>lamiids</taxon>
        <taxon>Boraginales</taxon>
        <taxon>Boraginaceae</taxon>
        <taxon>Boraginoideae</taxon>
        <taxon>Lithospermeae</taxon>
        <taxon>Lithospermum</taxon>
    </lineage>
</organism>
<name>A0AAV3NVF1_LITER</name>
<evidence type="ECO:0000313" key="2">
    <source>
        <dbReference type="EMBL" id="GAA0143334.1"/>
    </source>
</evidence>
<accession>A0AAV3NVF1</accession>
<dbReference type="AlphaFoldDB" id="A0AAV3NVF1"/>